<gene>
    <name evidence="1" type="ORF">NOCA2200022</name>
</gene>
<sequence length="86" mass="9919">MQHTGGTAMIFDRIEWDEHNLDHATKRLTAVEIEQAIFNANQWFRHRKHTERRVFLSRTNGGKSVVVIVAVVHDGVRPITGWEATQ</sequence>
<dbReference type="AlphaFoldDB" id="A0A2P2C1M4"/>
<protein>
    <recommendedName>
        <fullName evidence="2">DUF4258 domain-containing protein</fullName>
    </recommendedName>
</protein>
<accession>A0A2P2C1M4</accession>
<organism evidence="1">
    <name type="scientific">metagenome</name>
    <dbReference type="NCBI Taxonomy" id="256318"/>
    <lineage>
        <taxon>unclassified sequences</taxon>
        <taxon>metagenomes</taxon>
    </lineage>
</organism>
<evidence type="ECO:0008006" key="2">
    <source>
        <dbReference type="Google" id="ProtNLM"/>
    </source>
</evidence>
<evidence type="ECO:0000313" key="1">
    <source>
        <dbReference type="EMBL" id="CUR54632.1"/>
    </source>
</evidence>
<proteinExistence type="predicted"/>
<name>A0A2P2C1M4_9ZZZZ</name>
<dbReference type="EMBL" id="CZKA01000013">
    <property type="protein sequence ID" value="CUR54632.1"/>
    <property type="molecule type" value="Genomic_DNA"/>
</dbReference>
<reference evidence="1" key="1">
    <citation type="submission" date="2015-08" db="EMBL/GenBank/DDBJ databases">
        <authorList>
            <person name="Babu N.S."/>
            <person name="Beckwith C.J."/>
            <person name="Beseler K.G."/>
            <person name="Brison A."/>
            <person name="Carone J.V."/>
            <person name="Caskin T.P."/>
            <person name="Diamond M."/>
            <person name="Durham M.E."/>
            <person name="Foxe J.M."/>
            <person name="Go M."/>
            <person name="Henderson B.A."/>
            <person name="Jones I.B."/>
            <person name="McGettigan J.A."/>
            <person name="Micheletti S.J."/>
            <person name="Nasrallah M.E."/>
            <person name="Ortiz D."/>
            <person name="Piller C.R."/>
            <person name="Privatt S.R."/>
            <person name="Schneider S.L."/>
            <person name="Sharp S."/>
            <person name="Smith T.C."/>
            <person name="Stanton J.D."/>
            <person name="Ullery H.E."/>
            <person name="Wilson R.J."/>
            <person name="Serrano M.G."/>
            <person name="Buck G."/>
            <person name="Lee V."/>
            <person name="Wang Y."/>
            <person name="Carvalho R."/>
            <person name="Voegtly L."/>
            <person name="Shi R."/>
            <person name="Duckworth R."/>
            <person name="Johnson A."/>
            <person name="Loviza R."/>
            <person name="Walstead R."/>
            <person name="Shah Z."/>
            <person name="Kiflezghi M."/>
            <person name="Wade K."/>
            <person name="Ball S.L."/>
            <person name="Bradley K.W."/>
            <person name="Asai D.J."/>
            <person name="Bowman C.A."/>
            <person name="Russell D.A."/>
            <person name="Pope W.H."/>
            <person name="Jacobs-Sera D."/>
            <person name="Hendrix R.W."/>
            <person name="Hatfull G.F."/>
        </authorList>
    </citation>
    <scope>NUCLEOTIDE SEQUENCE</scope>
</reference>